<dbReference type="HAMAP" id="MF_01283">
    <property type="entry name" value="RibBA"/>
    <property type="match status" value="1"/>
</dbReference>
<sequence length="414" mass="45836">MNSNFDQASVVKALEDLKNGKIIVVADDDDRENEGDLICAAEYATPENLNFMASIGKGLICMPMSGDIAAKLNIPMMVTDNTDNHETAFTVSIDHVDTSTGISAYDRSLTAMKTVSDDAKPEDFRRPGHMFPLVAKKGGVLIRNGHTEATVDLMRLAGLKECGLCCEIMQEDGHMMRADGLKRLSNEYGLTFITIKDIQDYIRIHEKHVVREATVNLPTQYGMFKAYGYVSDVTGEHHIALVKGDIGDGEGVLCRVHSECLTGDVFGSLRCDCGKQLSAALSQIEKEGRGILLYMRQEGRGIGLINKLKAYELQEQGRDTVEANLELGFAPDLREYWVGAQILRDLGVKSLNLLTNNPSKVYGLDGLGLSINKRIPIEIEAQQYDEFYMLTKEKKMGHIFLNESTKKIQPKYAG</sequence>
<evidence type="ECO:0000256" key="9">
    <source>
        <dbReference type="ARBA" id="ARBA00022741"/>
    </source>
</evidence>
<dbReference type="NCBIfam" id="NF006803">
    <property type="entry name" value="PRK09311.1"/>
    <property type="match status" value="1"/>
</dbReference>
<feature type="binding site" evidence="19">
    <location>
        <position position="167"/>
    </location>
    <ligand>
        <name>D-ribulose 5-phosphate</name>
        <dbReference type="ChEBI" id="CHEBI:58121"/>
    </ligand>
</feature>
<dbReference type="NCBIfam" id="TIGR00505">
    <property type="entry name" value="ribA"/>
    <property type="match status" value="1"/>
</dbReference>
<feature type="region of interest" description="GTP cyclohydrolase II" evidence="19">
    <location>
        <begin position="205"/>
        <end position="414"/>
    </location>
</feature>
<evidence type="ECO:0000256" key="15">
    <source>
        <dbReference type="ARBA" id="ARBA00023239"/>
    </source>
</evidence>
<evidence type="ECO:0000313" key="21">
    <source>
        <dbReference type="EMBL" id="SER43780.1"/>
    </source>
</evidence>
<feature type="active site" description="Proton acceptor; for GTP cyclohydrolase activity" evidence="19">
    <location>
        <position position="332"/>
    </location>
</feature>
<keyword evidence="8 19" id="KW-0479">Metal-binding</keyword>
<comment type="similarity">
    <text evidence="6 19">In the N-terminal section; belongs to the DHBP synthase family.</text>
</comment>
<protein>
    <recommendedName>
        <fullName evidence="19">Riboflavin biosynthesis protein RibBA</fullName>
    </recommendedName>
    <domain>
        <recommendedName>
            <fullName evidence="19">3,4-dihydroxy-2-butanone 4-phosphate synthase</fullName>
            <shortName evidence="19">DHBP synthase</shortName>
            <ecNumber evidence="19">4.1.99.12</ecNumber>
        </recommendedName>
    </domain>
    <domain>
        <recommendedName>
            <fullName evidence="19">GTP cyclohydrolase-2</fullName>
            <ecNumber evidence="19">3.5.4.25</ecNumber>
        </recommendedName>
        <alternativeName>
            <fullName evidence="19">GTP cyclohydrolase II</fullName>
        </alternativeName>
    </domain>
</protein>
<gene>
    <name evidence="19" type="primary">ribBA</name>
    <name evidence="21" type="ORF">SAMN04487884_105153</name>
</gene>
<feature type="binding site" evidence="19">
    <location>
        <begin position="255"/>
        <end position="259"/>
    </location>
    <ligand>
        <name>GTP</name>
        <dbReference type="ChEBI" id="CHEBI:37565"/>
    </ligand>
</feature>
<dbReference type="SUPFAM" id="SSF142695">
    <property type="entry name" value="RibA-like"/>
    <property type="match status" value="1"/>
</dbReference>
<dbReference type="GO" id="GO:0005525">
    <property type="term" value="F:GTP binding"/>
    <property type="evidence" value="ECO:0007669"/>
    <property type="project" value="UniProtKB-KW"/>
</dbReference>
<evidence type="ECO:0000256" key="8">
    <source>
        <dbReference type="ARBA" id="ARBA00022723"/>
    </source>
</evidence>
<comment type="pathway">
    <text evidence="5 19">Cofactor biosynthesis; riboflavin biosynthesis; 2-hydroxy-3-oxobutyl phosphate from D-ribulose 5-phosphate: step 1/1.</text>
</comment>
<evidence type="ECO:0000256" key="4">
    <source>
        <dbReference type="ARBA" id="ARBA00004853"/>
    </source>
</evidence>
<keyword evidence="16 19" id="KW-0511">Multifunctional enzyme</keyword>
<evidence type="ECO:0000256" key="14">
    <source>
        <dbReference type="ARBA" id="ARBA00023211"/>
    </source>
</evidence>
<feature type="site" description="Essential for DHBP synthase activity" evidence="19">
    <location>
        <position position="167"/>
    </location>
</feature>
<dbReference type="InterPro" id="IPR036144">
    <property type="entry name" value="RibA-like_sf"/>
</dbReference>
<dbReference type="eggNOG" id="COG0807">
    <property type="taxonomic scope" value="Bacteria"/>
</dbReference>
<comment type="function">
    <text evidence="17 19">Catalyzes the conversion of GTP to 2,5-diamino-6-ribosylamino-4(3H)-pyrimidinone 5'-phosphate (DARP), formate and pyrophosphate.</text>
</comment>
<dbReference type="GO" id="GO:0005829">
    <property type="term" value="C:cytosol"/>
    <property type="evidence" value="ECO:0007669"/>
    <property type="project" value="TreeGrafter"/>
</dbReference>
<feature type="binding site" evidence="19">
    <location>
        <position position="320"/>
    </location>
    <ligand>
        <name>GTP</name>
        <dbReference type="ChEBI" id="CHEBI:37565"/>
    </ligand>
</feature>
<evidence type="ECO:0000256" key="12">
    <source>
        <dbReference type="ARBA" id="ARBA00022842"/>
    </source>
</evidence>
<dbReference type="GO" id="GO:0008686">
    <property type="term" value="F:3,4-dihydroxy-2-butanone-4-phosphate synthase activity"/>
    <property type="evidence" value="ECO:0007669"/>
    <property type="project" value="UniProtKB-UniRule"/>
</dbReference>
<feature type="domain" description="GTP cyclohydrolase II" evidence="20">
    <location>
        <begin position="212"/>
        <end position="376"/>
    </location>
</feature>
<dbReference type="EMBL" id="FOGJ01000005">
    <property type="protein sequence ID" value="SER43780.1"/>
    <property type="molecule type" value="Genomic_DNA"/>
</dbReference>
<dbReference type="GO" id="GO:0003935">
    <property type="term" value="F:GTP cyclohydrolase II activity"/>
    <property type="evidence" value="ECO:0007669"/>
    <property type="project" value="UniProtKB-UniRule"/>
</dbReference>
<dbReference type="Pfam" id="PF00925">
    <property type="entry name" value="GTP_cyclohydro2"/>
    <property type="match status" value="1"/>
</dbReference>
<feature type="site" description="Essential for DHBP synthase activity" evidence="19">
    <location>
        <position position="129"/>
    </location>
</feature>
<feature type="binding site" evidence="19">
    <location>
        <position position="146"/>
    </location>
    <ligand>
        <name>Mg(2+)</name>
        <dbReference type="ChEBI" id="CHEBI:18420"/>
        <label>2</label>
    </ligand>
</feature>
<dbReference type="FunFam" id="3.40.50.10990:FF:000001">
    <property type="entry name" value="Riboflavin biosynthesis protein RibBA"/>
    <property type="match status" value="1"/>
</dbReference>
<dbReference type="Proteomes" id="UP000182584">
    <property type="component" value="Unassembled WGS sequence"/>
</dbReference>
<keyword evidence="12 19" id="KW-0460">Magnesium</keyword>
<dbReference type="GO" id="GO:0030145">
    <property type="term" value="F:manganese ion binding"/>
    <property type="evidence" value="ECO:0007669"/>
    <property type="project" value="UniProtKB-UniRule"/>
</dbReference>
<feature type="binding site" evidence="19">
    <location>
        <begin position="143"/>
        <end position="147"/>
    </location>
    <ligand>
        <name>D-ribulose 5-phosphate</name>
        <dbReference type="ChEBI" id="CHEBI:58121"/>
    </ligand>
</feature>
<dbReference type="PANTHER" id="PTHR21327">
    <property type="entry name" value="GTP CYCLOHYDROLASE II-RELATED"/>
    <property type="match status" value="1"/>
</dbReference>
<evidence type="ECO:0000256" key="2">
    <source>
        <dbReference type="ARBA" id="ARBA00001936"/>
    </source>
</evidence>
<feature type="binding site" evidence="19">
    <location>
        <position position="260"/>
    </location>
    <ligand>
        <name>Zn(2+)</name>
        <dbReference type="ChEBI" id="CHEBI:29105"/>
        <note>catalytic</note>
    </ligand>
</feature>
<feature type="binding site" evidence="19">
    <location>
        <begin position="298"/>
        <end position="300"/>
    </location>
    <ligand>
        <name>GTP</name>
        <dbReference type="ChEBI" id="CHEBI:37565"/>
    </ligand>
</feature>
<keyword evidence="7 19" id="KW-0686">Riboflavin biosynthesis</keyword>
<comment type="cofactor">
    <cofactor evidence="19">
        <name>Zn(2+)</name>
        <dbReference type="ChEBI" id="CHEBI:29105"/>
    </cofactor>
    <text evidence="19">Binds 1 zinc ion per subunit.</text>
</comment>
<dbReference type="EC" id="3.5.4.25" evidence="19"/>
<evidence type="ECO:0000256" key="16">
    <source>
        <dbReference type="ARBA" id="ARBA00023268"/>
    </source>
</evidence>
<evidence type="ECO:0000256" key="19">
    <source>
        <dbReference type="HAMAP-Rule" id="MF_01283"/>
    </source>
</evidence>
<evidence type="ECO:0000313" key="22">
    <source>
        <dbReference type="Proteomes" id="UP000182584"/>
    </source>
</evidence>
<dbReference type="CDD" id="cd00641">
    <property type="entry name" value="GTP_cyclohydro2"/>
    <property type="match status" value="1"/>
</dbReference>
<evidence type="ECO:0000256" key="6">
    <source>
        <dbReference type="ARBA" id="ARBA00005520"/>
    </source>
</evidence>
<feature type="binding site" evidence="19">
    <location>
        <position position="355"/>
    </location>
    <ligand>
        <name>GTP</name>
        <dbReference type="ChEBI" id="CHEBI:37565"/>
    </ligand>
</feature>
<dbReference type="HAMAP" id="MF_00180">
    <property type="entry name" value="RibB"/>
    <property type="match status" value="1"/>
</dbReference>
<evidence type="ECO:0000256" key="7">
    <source>
        <dbReference type="ARBA" id="ARBA00022619"/>
    </source>
</evidence>
<organism evidence="21 22">
    <name type="scientific">Butyrivibrio fibrisolvens</name>
    <dbReference type="NCBI Taxonomy" id="831"/>
    <lineage>
        <taxon>Bacteria</taxon>
        <taxon>Bacillati</taxon>
        <taxon>Bacillota</taxon>
        <taxon>Clostridia</taxon>
        <taxon>Lachnospirales</taxon>
        <taxon>Lachnospiraceae</taxon>
        <taxon>Butyrivibrio</taxon>
    </lineage>
</organism>
<dbReference type="InterPro" id="IPR032677">
    <property type="entry name" value="GTP_cyclohydro_II"/>
</dbReference>
<dbReference type="OrthoDB" id="9793111at2"/>
<feature type="binding site" evidence="19">
    <location>
        <position position="360"/>
    </location>
    <ligand>
        <name>GTP</name>
        <dbReference type="ChEBI" id="CHEBI:37565"/>
    </ligand>
</feature>
<reference evidence="21 22" key="1">
    <citation type="submission" date="2016-10" db="EMBL/GenBank/DDBJ databases">
        <authorList>
            <person name="de Groot N.N."/>
        </authorList>
    </citation>
    <scope>NUCLEOTIDE SEQUENCE [LARGE SCALE GENOMIC DNA]</scope>
    <source>
        <strain evidence="21 22">AR40</strain>
    </source>
</reference>
<dbReference type="Gene3D" id="3.40.50.10990">
    <property type="entry name" value="GTP cyclohydrolase II"/>
    <property type="match status" value="1"/>
</dbReference>
<comment type="cofactor">
    <cofactor evidence="2">
        <name>Mn(2+)</name>
        <dbReference type="ChEBI" id="CHEBI:29035"/>
    </cofactor>
</comment>
<comment type="function">
    <text evidence="3 19">Catalyzes the conversion of D-ribulose 5-phosphate to formate and 3,4-dihydroxy-2-butanone 4-phosphate.</text>
</comment>
<feature type="binding site" evidence="19">
    <location>
        <begin position="31"/>
        <end position="32"/>
    </location>
    <ligand>
        <name>D-ribulose 5-phosphate</name>
        <dbReference type="ChEBI" id="CHEBI:58121"/>
    </ligand>
</feature>
<evidence type="ECO:0000259" key="20">
    <source>
        <dbReference type="Pfam" id="PF00925"/>
    </source>
</evidence>
<dbReference type="GO" id="GO:0000287">
    <property type="term" value="F:magnesium ion binding"/>
    <property type="evidence" value="ECO:0007669"/>
    <property type="project" value="UniProtKB-UniRule"/>
</dbReference>
<evidence type="ECO:0000256" key="11">
    <source>
        <dbReference type="ARBA" id="ARBA00022833"/>
    </source>
</evidence>
<evidence type="ECO:0000256" key="18">
    <source>
        <dbReference type="ARBA" id="ARBA00049295"/>
    </source>
</evidence>
<feature type="binding site" evidence="19">
    <location>
        <position position="273"/>
    </location>
    <ligand>
        <name>Zn(2+)</name>
        <dbReference type="ChEBI" id="CHEBI:29105"/>
        <note>catalytic</note>
    </ligand>
</feature>
<keyword evidence="13 19" id="KW-0342">GTP-binding</keyword>
<keyword evidence="9 19" id="KW-0547">Nucleotide-binding</keyword>
<feature type="binding site" evidence="19">
    <location>
        <position position="36"/>
    </location>
    <ligand>
        <name>D-ribulose 5-phosphate</name>
        <dbReference type="ChEBI" id="CHEBI:58121"/>
    </ligand>
</feature>
<dbReference type="Gene3D" id="3.90.870.10">
    <property type="entry name" value="DHBP synthase"/>
    <property type="match status" value="1"/>
</dbReference>
<comment type="catalytic activity">
    <reaction evidence="18 19">
        <text>GTP + 4 H2O = 2,5-diamino-6-hydroxy-4-(5-phosphoribosylamino)-pyrimidine + formate + 2 phosphate + 3 H(+)</text>
        <dbReference type="Rhea" id="RHEA:23704"/>
        <dbReference type="ChEBI" id="CHEBI:15377"/>
        <dbReference type="ChEBI" id="CHEBI:15378"/>
        <dbReference type="ChEBI" id="CHEBI:15740"/>
        <dbReference type="ChEBI" id="CHEBI:37565"/>
        <dbReference type="ChEBI" id="CHEBI:43474"/>
        <dbReference type="ChEBI" id="CHEBI:58614"/>
        <dbReference type="EC" id="3.5.4.25"/>
    </reaction>
</comment>
<dbReference type="Pfam" id="PF00926">
    <property type="entry name" value="DHBP_synthase"/>
    <property type="match status" value="1"/>
</dbReference>
<feature type="binding site" evidence="19">
    <location>
        <position position="32"/>
    </location>
    <ligand>
        <name>Mg(2+)</name>
        <dbReference type="ChEBI" id="CHEBI:18420"/>
        <label>1</label>
    </ligand>
</feature>
<evidence type="ECO:0000256" key="10">
    <source>
        <dbReference type="ARBA" id="ARBA00022801"/>
    </source>
</evidence>
<feature type="region of interest" description="DHBP synthase" evidence="19">
    <location>
        <begin position="1"/>
        <end position="204"/>
    </location>
</feature>
<dbReference type="InterPro" id="IPR000926">
    <property type="entry name" value="RibA"/>
</dbReference>
<feature type="binding site" evidence="19">
    <location>
        <position position="271"/>
    </location>
    <ligand>
        <name>Zn(2+)</name>
        <dbReference type="ChEBI" id="CHEBI:29105"/>
        <note>catalytic</note>
    </ligand>
</feature>
<keyword evidence="10 19" id="KW-0378">Hydrolase</keyword>
<comment type="pathway">
    <text evidence="4 19">Cofactor biosynthesis; riboflavin biosynthesis; 5-amino-6-(D-ribitylamino)uracil from GTP: step 1/4.</text>
</comment>
<dbReference type="NCBIfam" id="NF001591">
    <property type="entry name" value="PRK00393.1"/>
    <property type="match status" value="1"/>
</dbReference>
<dbReference type="SUPFAM" id="SSF55821">
    <property type="entry name" value="YrdC/RibB"/>
    <property type="match status" value="1"/>
</dbReference>
<evidence type="ECO:0000256" key="5">
    <source>
        <dbReference type="ARBA" id="ARBA00004904"/>
    </source>
</evidence>
<dbReference type="EC" id="4.1.99.12" evidence="19"/>
<dbReference type="NCBIfam" id="TIGR00506">
    <property type="entry name" value="ribB"/>
    <property type="match status" value="1"/>
</dbReference>
<feature type="binding site" evidence="19">
    <location>
        <position position="276"/>
    </location>
    <ligand>
        <name>GTP</name>
        <dbReference type="ChEBI" id="CHEBI:37565"/>
    </ligand>
</feature>
<feature type="binding site" evidence="19">
    <location>
        <position position="32"/>
    </location>
    <ligand>
        <name>Mg(2+)</name>
        <dbReference type="ChEBI" id="CHEBI:18420"/>
        <label>2</label>
    </ligand>
</feature>
<dbReference type="AlphaFoldDB" id="A0A1H9P6H5"/>
<name>A0A1H9P6H5_BUTFI</name>
<keyword evidence="14 19" id="KW-0464">Manganese</keyword>
<dbReference type="RefSeq" id="WP_034484963.1">
    <property type="nucleotide sequence ID" value="NZ_FOGJ01000005.1"/>
</dbReference>
<keyword evidence="15 19" id="KW-0456">Lyase</keyword>
<dbReference type="InterPro" id="IPR000422">
    <property type="entry name" value="DHBP_synthase_RibB"/>
</dbReference>
<keyword evidence="11 19" id="KW-0862">Zinc</keyword>
<comment type="cofactor">
    <cofactor evidence="19">
        <name>Mg(2+)</name>
        <dbReference type="ChEBI" id="CHEBI:18420"/>
    </cofactor>
    <cofactor evidence="19">
        <name>Mn(2+)</name>
        <dbReference type="ChEBI" id="CHEBI:29035"/>
    </cofactor>
    <text evidence="19">Binds 2 divalent metal cations per subunit. Magnesium or manganese.</text>
</comment>
<dbReference type="GO" id="GO:0008270">
    <property type="term" value="F:zinc ion binding"/>
    <property type="evidence" value="ECO:0007669"/>
    <property type="project" value="UniProtKB-UniRule"/>
</dbReference>
<dbReference type="FunFam" id="3.90.870.10:FF:000001">
    <property type="entry name" value="Riboflavin biosynthesis protein RibBA"/>
    <property type="match status" value="1"/>
</dbReference>
<evidence type="ECO:0000256" key="17">
    <source>
        <dbReference type="ARBA" id="ARBA00043932"/>
    </source>
</evidence>
<dbReference type="HAMAP" id="MF_00179">
    <property type="entry name" value="RibA"/>
    <property type="match status" value="1"/>
</dbReference>
<accession>A0A1H9P6H5</accession>
<comment type="similarity">
    <text evidence="19">In the C-terminal section; belongs to the GTP cyclohydrolase II family.</text>
</comment>
<dbReference type="eggNOG" id="COG0108">
    <property type="taxonomic scope" value="Bacteria"/>
</dbReference>
<comment type="catalytic activity">
    <reaction evidence="1 19">
        <text>D-ribulose 5-phosphate = (2S)-2-hydroxy-3-oxobutyl phosphate + formate + H(+)</text>
        <dbReference type="Rhea" id="RHEA:18457"/>
        <dbReference type="ChEBI" id="CHEBI:15378"/>
        <dbReference type="ChEBI" id="CHEBI:15740"/>
        <dbReference type="ChEBI" id="CHEBI:58121"/>
        <dbReference type="ChEBI" id="CHEBI:58830"/>
        <dbReference type="EC" id="4.1.99.12"/>
    </reaction>
</comment>
<dbReference type="GO" id="GO:0009231">
    <property type="term" value="P:riboflavin biosynthetic process"/>
    <property type="evidence" value="ECO:0007669"/>
    <property type="project" value="UniProtKB-UniRule"/>
</dbReference>
<evidence type="ECO:0000256" key="1">
    <source>
        <dbReference type="ARBA" id="ARBA00000141"/>
    </source>
</evidence>
<dbReference type="InterPro" id="IPR016299">
    <property type="entry name" value="Riboflavin_synth_RibBA"/>
</dbReference>
<dbReference type="PIRSF" id="PIRSF001259">
    <property type="entry name" value="RibA"/>
    <property type="match status" value="1"/>
</dbReference>
<proteinExistence type="inferred from homology"/>
<dbReference type="UniPathway" id="UPA00275">
    <property type="reaction ID" value="UER00399"/>
</dbReference>
<evidence type="ECO:0000256" key="3">
    <source>
        <dbReference type="ARBA" id="ARBA00002284"/>
    </source>
</evidence>
<dbReference type="InterPro" id="IPR017945">
    <property type="entry name" value="DHBP_synth_RibB-like_a/b_dom"/>
</dbReference>
<evidence type="ECO:0000256" key="13">
    <source>
        <dbReference type="ARBA" id="ARBA00023134"/>
    </source>
</evidence>
<dbReference type="PANTHER" id="PTHR21327:SF18">
    <property type="entry name" value="3,4-DIHYDROXY-2-BUTANONE 4-PHOSPHATE SYNTHASE"/>
    <property type="match status" value="1"/>
</dbReference>
<feature type="active site" description="Nucleophile; for GTP cyclohydrolase activity" evidence="19">
    <location>
        <position position="334"/>
    </location>
</feature>